<evidence type="ECO:0000256" key="5">
    <source>
        <dbReference type="RuleBase" id="RU362066"/>
    </source>
</evidence>
<feature type="domain" description="Flagellar hook-associated protein 2 N-terminal" evidence="6">
    <location>
        <begin position="11"/>
        <end position="105"/>
    </location>
</feature>
<feature type="domain" description="Flagellar hook-associated protein 2 C-terminal" evidence="7">
    <location>
        <begin position="210"/>
        <end position="433"/>
    </location>
</feature>
<dbReference type="GO" id="GO:0007155">
    <property type="term" value="P:cell adhesion"/>
    <property type="evidence" value="ECO:0007669"/>
    <property type="project" value="InterPro"/>
</dbReference>
<dbReference type="GO" id="GO:0005576">
    <property type="term" value="C:extracellular region"/>
    <property type="evidence" value="ECO:0007669"/>
    <property type="project" value="UniProtKB-SubCell"/>
</dbReference>
<comment type="similarity">
    <text evidence="1 5">Belongs to the FliD family.</text>
</comment>
<dbReference type="OrthoDB" id="5980200at2"/>
<reference evidence="8 9" key="1">
    <citation type="submission" date="2018-12" db="EMBL/GenBank/DDBJ databases">
        <authorList>
            <person name="Yu L."/>
        </authorList>
    </citation>
    <scope>NUCLEOTIDE SEQUENCE [LARGE SCALE GENOMIC DNA]</scope>
    <source>
        <strain evidence="8 9">11S</strain>
    </source>
</reference>
<evidence type="ECO:0000259" key="6">
    <source>
        <dbReference type="Pfam" id="PF02465"/>
    </source>
</evidence>
<protein>
    <recommendedName>
        <fullName evidence="5">Flagellar hook-associated protein 2</fullName>
        <shortName evidence="5">HAP2</shortName>
    </recommendedName>
    <alternativeName>
        <fullName evidence="5">Flagellar cap protein</fullName>
    </alternativeName>
</protein>
<keyword evidence="4 5" id="KW-0975">Bacterial flagellum</keyword>
<dbReference type="InterPro" id="IPR003481">
    <property type="entry name" value="FliD_N"/>
</dbReference>
<dbReference type="Pfam" id="PF07196">
    <property type="entry name" value="Flagellin_IN"/>
    <property type="match status" value="1"/>
</dbReference>
<comment type="function">
    <text evidence="5">Required for morphogenesis and for the elongation of the flagellar filament by facilitating polymerization of the flagellin monomers at the tip of growing filament. Forms a capping structure, which prevents flagellin subunits (transported through the central channel of the flagellum) from leaking out without polymerization at the distal end.</text>
</comment>
<dbReference type="GO" id="GO:0071973">
    <property type="term" value="P:bacterial-type flagellum-dependent cell motility"/>
    <property type="evidence" value="ECO:0007669"/>
    <property type="project" value="TreeGrafter"/>
</dbReference>
<dbReference type="InterPro" id="IPR010810">
    <property type="entry name" value="Flagellin_hook_IN_motif"/>
</dbReference>
<evidence type="ECO:0000256" key="1">
    <source>
        <dbReference type="ARBA" id="ARBA00009764"/>
    </source>
</evidence>
<keyword evidence="8" id="KW-0969">Cilium</keyword>
<dbReference type="Proteomes" id="UP000267400">
    <property type="component" value="Unassembled WGS sequence"/>
</dbReference>
<keyword evidence="9" id="KW-1185">Reference proteome</keyword>
<comment type="subcellular location">
    <subcellularLocation>
        <location evidence="5">Secreted</location>
    </subcellularLocation>
    <subcellularLocation>
        <location evidence="5">Bacterial flagellum</location>
    </subcellularLocation>
</comment>
<comment type="caution">
    <text evidence="8">The sequence shown here is derived from an EMBL/GenBank/DDBJ whole genome shotgun (WGS) entry which is preliminary data.</text>
</comment>
<keyword evidence="8" id="KW-0966">Cell projection</keyword>
<dbReference type="EMBL" id="RXNS01000007">
    <property type="protein sequence ID" value="RTR04414.1"/>
    <property type="molecule type" value="Genomic_DNA"/>
</dbReference>
<dbReference type="InterPro" id="IPR010809">
    <property type="entry name" value="FliD_C"/>
</dbReference>
<accession>A0A431V3I8</accession>
<dbReference type="Pfam" id="PF07195">
    <property type="entry name" value="FliD_C"/>
    <property type="match status" value="1"/>
</dbReference>
<evidence type="ECO:0000256" key="3">
    <source>
        <dbReference type="ARBA" id="ARBA00023054"/>
    </source>
</evidence>
<evidence type="ECO:0000313" key="9">
    <source>
        <dbReference type="Proteomes" id="UP000267400"/>
    </source>
</evidence>
<dbReference type="PANTHER" id="PTHR30288:SF0">
    <property type="entry name" value="FLAGELLAR HOOK-ASSOCIATED PROTEIN 2"/>
    <property type="match status" value="1"/>
</dbReference>
<evidence type="ECO:0000256" key="2">
    <source>
        <dbReference type="ARBA" id="ARBA00011255"/>
    </source>
</evidence>
<dbReference type="InterPro" id="IPR040026">
    <property type="entry name" value="FliD"/>
</dbReference>
<name>A0A431V3I8_9GAMM</name>
<evidence type="ECO:0000259" key="7">
    <source>
        <dbReference type="Pfam" id="PF07195"/>
    </source>
</evidence>
<feature type="coiled-coil region" evidence="5">
    <location>
        <begin position="389"/>
        <end position="416"/>
    </location>
</feature>
<dbReference type="GO" id="GO:0009424">
    <property type="term" value="C:bacterial-type flagellum hook"/>
    <property type="evidence" value="ECO:0007669"/>
    <property type="project" value="UniProtKB-UniRule"/>
</dbReference>
<comment type="subunit">
    <text evidence="2 5">Homopentamer.</text>
</comment>
<dbReference type="GO" id="GO:0009421">
    <property type="term" value="C:bacterial-type flagellum filament cap"/>
    <property type="evidence" value="ECO:0007669"/>
    <property type="project" value="InterPro"/>
</dbReference>
<dbReference type="AlphaFoldDB" id="A0A431V3I8"/>
<evidence type="ECO:0000256" key="4">
    <source>
        <dbReference type="ARBA" id="ARBA00023143"/>
    </source>
</evidence>
<keyword evidence="3 5" id="KW-0175">Coiled coil</keyword>
<dbReference type="Pfam" id="PF02465">
    <property type="entry name" value="FliD_N"/>
    <property type="match status" value="1"/>
</dbReference>
<organism evidence="8 9">
    <name type="scientific">Halomonas nitroreducens</name>
    <dbReference type="NCBI Taxonomy" id="447425"/>
    <lineage>
        <taxon>Bacteria</taxon>
        <taxon>Pseudomonadati</taxon>
        <taxon>Pseudomonadota</taxon>
        <taxon>Gammaproteobacteria</taxon>
        <taxon>Oceanospirillales</taxon>
        <taxon>Halomonadaceae</taxon>
        <taxon>Halomonas</taxon>
    </lineage>
</organism>
<keyword evidence="5" id="KW-0964">Secreted</keyword>
<keyword evidence="8" id="KW-0282">Flagellum</keyword>
<dbReference type="RefSeq" id="WP_126483176.1">
    <property type="nucleotide sequence ID" value="NZ_RXNS01000007.1"/>
</dbReference>
<sequence length="449" mass="47189">MASISSLGVGSGLDLGGLLDQLRSAERQKLTPIVEQKTEEEARISAFGRLQSGLEKFQTAVDTLNDASTYSNLTASVLGEGMTATTSDDANAGSYEITVNQTARAGSLASTQVTDLDAPLTGANASLDLTFGDGSTTSVALTEGATLGEIRDTINADAAAGVDASIINDGTGYRLVLSSRESGADAGVNGMTFTNADASLAEDAATLQAGRDAEMDINGIAITSTTNTVEDAIQGVTLELEPSASGETLSLTVAPDTESLKEAVKDFVSAYNEMKSTVGRMTKATGDVETAGELVGDRKVRTIESRLSRDLTNPSSGGDLEIMSSVGISLNDSGRLELDEDKLDEVIADNPEGLQGFFAGTSEDGGFAGRLASSLDNMLDTDGMIERAIDSAESRVDRIEDRYDRTERHINRTLERYRSQFSQLDGMIAQMNSTSAYLSQQLSALNQQS</sequence>
<proteinExistence type="inferred from homology"/>
<dbReference type="PANTHER" id="PTHR30288">
    <property type="entry name" value="FLAGELLAR CAP/ASSEMBLY PROTEIN FLID"/>
    <property type="match status" value="1"/>
</dbReference>
<gene>
    <name evidence="8" type="ORF">EKG36_08825</name>
</gene>
<evidence type="ECO:0000313" key="8">
    <source>
        <dbReference type="EMBL" id="RTR04414.1"/>
    </source>
</evidence>